<evidence type="ECO:0000256" key="2">
    <source>
        <dbReference type="ARBA" id="ARBA00005806"/>
    </source>
</evidence>
<protein>
    <submittedName>
        <fullName evidence="6">2-hydroxyacyl-CoA dehydratase</fullName>
    </submittedName>
</protein>
<keyword evidence="4" id="KW-0408">Iron</keyword>
<gene>
    <name evidence="6" type="ORF">JJN12_02355</name>
</gene>
<sequence>MEQSIAALQAGLLRDYYKWFSKYAKGKKPDKKVAWVTSFAPVEILEALDIYYYYPESYAAVIAASGKEQPLLEESENEGLSRDCCSYSCCIEGCLVTEKGPRGVPPTPDILIATNNQCNTLPNWWNILAKRFNVPLVVIDYPGETCDKETACTYVAKQHKELIGVLEDLSGNKLDMDILLKLIDNSVRCTEVWKEIIKVRMEKNLPITTLFDDISFLITSRCKPETEELYRVLLEDLKSEESQPEDNKIKAFWTGYPLWYHPNRYFDEALDNIRITGSNYITWWILEYSGDNAFEKLFNAYNYTFLNLSQKTRNSRLKSLIEESGAVCTITLHNKSCKCDYISARNIEVPQAEIEMDMVDREFLRIDGAELRIDILRENLCIK</sequence>
<dbReference type="RefSeq" id="WP_208428189.1">
    <property type="nucleotide sequence ID" value="NZ_JAEPRJ010000001.1"/>
</dbReference>
<keyword evidence="3" id="KW-0479">Metal-binding</keyword>
<dbReference type="Proteomes" id="UP000604730">
    <property type="component" value="Unassembled WGS sequence"/>
</dbReference>
<evidence type="ECO:0000313" key="7">
    <source>
        <dbReference type="Proteomes" id="UP000604730"/>
    </source>
</evidence>
<keyword evidence="7" id="KW-1185">Reference proteome</keyword>
<accession>A0ABS1IXK9</accession>
<reference evidence="6 7" key="1">
    <citation type="submission" date="2021-01" db="EMBL/GenBank/DDBJ databases">
        <title>Isolation and description of Catonella massiliensis sp. nov., a novel Catonella species, isolated from a stable periodontitis subject.</title>
        <authorList>
            <person name="Antezack A."/>
            <person name="Boxberger M."/>
            <person name="La Scola B."/>
            <person name="Monnet-Corti V."/>
        </authorList>
    </citation>
    <scope>NUCLEOTIDE SEQUENCE [LARGE SCALE GENOMIC DNA]</scope>
    <source>
        <strain evidence="6 7">Marseille-Q4567</strain>
    </source>
</reference>
<dbReference type="InterPro" id="IPR010327">
    <property type="entry name" value="FldB/FldC_alpha/beta"/>
</dbReference>
<name>A0ABS1IXK9_9FIRM</name>
<dbReference type="EMBL" id="JAEPRJ010000001">
    <property type="protein sequence ID" value="MBK5896629.1"/>
    <property type="molecule type" value="Genomic_DNA"/>
</dbReference>
<evidence type="ECO:0000313" key="6">
    <source>
        <dbReference type="EMBL" id="MBK5896629.1"/>
    </source>
</evidence>
<comment type="similarity">
    <text evidence="2">Belongs to the FldB/FldC dehydratase alpha/beta subunit family.</text>
</comment>
<dbReference type="Gene3D" id="3.40.50.11890">
    <property type="match status" value="1"/>
</dbReference>
<comment type="cofactor">
    <cofactor evidence="1">
        <name>[4Fe-4S] cluster</name>
        <dbReference type="ChEBI" id="CHEBI:49883"/>
    </cofactor>
</comment>
<dbReference type="PANTHER" id="PTHR30548:SF4">
    <property type="entry name" value="SUBUNIT OF OXYGEN-SENSITIVE 2-HYDROXYISOCAPROYL-COA DEHYDRATASE"/>
    <property type="match status" value="1"/>
</dbReference>
<dbReference type="PANTHER" id="PTHR30548">
    <property type="entry name" value="2-HYDROXYGLUTARYL-COA DEHYDRATASE, D-COMPONENT-RELATED"/>
    <property type="match status" value="1"/>
</dbReference>
<comment type="caution">
    <text evidence="6">The sequence shown here is derived from an EMBL/GenBank/DDBJ whole genome shotgun (WGS) entry which is preliminary data.</text>
</comment>
<evidence type="ECO:0000256" key="3">
    <source>
        <dbReference type="ARBA" id="ARBA00022723"/>
    </source>
</evidence>
<keyword evidence="5" id="KW-0411">Iron-sulfur</keyword>
<evidence type="ECO:0000256" key="5">
    <source>
        <dbReference type="ARBA" id="ARBA00023014"/>
    </source>
</evidence>
<organism evidence="6 7">
    <name type="scientific">Catonella massiliensis</name>
    <dbReference type="NCBI Taxonomy" id="2799636"/>
    <lineage>
        <taxon>Bacteria</taxon>
        <taxon>Bacillati</taxon>
        <taxon>Bacillota</taxon>
        <taxon>Clostridia</taxon>
        <taxon>Lachnospirales</taxon>
        <taxon>Lachnospiraceae</taxon>
        <taxon>Catonella</taxon>
    </lineage>
</organism>
<proteinExistence type="inferred from homology"/>
<evidence type="ECO:0000256" key="1">
    <source>
        <dbReference type="ARBA" id="ARBA00001966"/>
    </source>
</evidence>
<evidence type="ECO:0000256" key="4">
    <source>
        <dbReference type="ARBA" id="ARBA00023004"/>
    </source>
</evidence>
<dbReference type="Pfam" id="PF06050">
    <property type="entry name" value="HGD-D"/>
    <property type="match status" value="1"/>
</dbReference>